<accession>A0AAV4SCT0</accession>
<dbReference type="AlphaFoldDB" id="A0AAV4SCT0"/>
<proteinExistence type="predicted"/>
<organism evidence="1 2">
    <name type="scientific">Caerostris extrusa</name>
    <name type="common">Bark spider</name>
    <name type="synonym">Caerostris bankana</name>
    <dbReference type="NCBI Taxonomy" id="172846"/>
    <lineage>
        <taxon>Eukaryota</taxon>
        <taxon>Metazoa</taxon>
        <taxon>Ecdysozoa</taxon>
        <taxon>Arthropoda</taxon>
        <taxon>Chelicerata</taxon>
        <taxon>Arachnida</taxon>
        <taxon>Araneae</taxon>
        <taxon>Araneomorphae</taxon>
        <taxon>Entelegynae</taxon>
        <taxon>Araneoidea</taxon>
        <taxon>Araneidae</taxon>
        <taxon>Caerostris</taxon>
    </lineage>
</organism>
<evidence type="ECO:0000313" key="2">
    <source>
        <dbReference type="Proteomes" id="UP001054945"/>
    </source>
</evidence>
<protein>
    <submittedName>
        <fullName evidence="1">SAM domain-containing protein</fullName>
    </submittedName>
</protein>
<dbReference type="Proteomes" id="UP001054945">
    <property type="component" value="Unassembled WGS sequence"/>
</dbReference>
<evidence type="ECO:0000313" key="1">
    <source>
        <dbReference type="EMBL" id="GIY31965.1"/>
    </source>
</evidence>
<keyword evidence="2" id="KW-1185">Reference proteome</keyword>
<dbReference type="EMBL" id="BPLR01009440">
    <property type="protein sequence ID" value="GIY31965.1"/>
    <property type="molecule type" value="Genomic_DNA"/>
</dbReference>
<comment type="caution">
    <text evidence="1">The sequence shown here is derived from an EMBL/GenBank/DDBJ whole genome shotgun (WGS) entry which is preliminary data.</text>
</comment>
<sequence>MENSLTTAMLHSDVHNQVTRFSAETPTTIASTNFNDEWRRSDVVSPVNIPQYVEAAVKKPPDTPPKSAMSKRMDNFNKTQTLGHASAESTGAYVCSGQTLDHRHVKLAAPAPNRVSPPKTREDDECLKLCQRVDKSLQLIRLQVDSLRMAAASEPEVIRNSCHRLLDLISHHRLLLDLITDLHPMVWYPRMLLSLYILLHLPNSATNLWRDSDARSRT</sequence>
<gene>
    <name evidence="1" type="primary">AVEN_165942_1</name>
    <name evidence="1" type="ORF">CEXT_536411</name>
</gene>
<reference evidence="1 2" key="1">
    <citation type="submission" date="2021-06" db="EMBL/GenBank/DDBJ databases">
        <title>Caerostris extrusa draft genome.</title>
        <authorList>
            <person name="Kono N."/>
            <person name="Arakawa K."/>
        </authorList>
    </citation>
    <scope>NUCLEOTIDE SEQUENCE [LARGE SCALE GENOMIC DNA]</scope>
</reference>
<name>A0AAV4SCT0_CAEEX</name>